<gene>
    <name evidence="2" type="ORF">J0654_09630</name>
</gene>
<protein>
    <submittedName>
        <fullName evidence="2">Uncharacterized protein</fullName>
    </submittedName>
</protein>
<sequence>MKRVIFLMTIVFAIGLSSSSLNAATLKIPTDCEGMAFDYADHVYDQTGDGFAAGKAFTVALALCEMM</sequence>
<dbReference type="RefSeq" id="WP_207028345.1">
    <property type="nucleotide sequence ID" value="NZ_JAFLNM010000002.1"/>
</dbReference>
<proteinExistence type="predicted"/>
<name>A0ABS3FFG4_9FLAO</name>
<keyword evidence="3" id="KW-1185">Reference proteome</keyword>
<accession>A0ABS3FFG4</accession>
<reference evidence="2 3" key="1">
    <citation type="submission" date="2021-03" db="EMBL/GenBank/DDBJ databases">
        <title>Muricauda lutimaris sp. nov. and Muricauda ruestringensis sp. nov, two marine members of the Flavobacteriaceae isolated from deep sea sediments of Western Pacific.</title>
        <authorList>
            <person name="Zhao S."/>
            <person name="Liu R."/>
        </authorList>
    </citation>
    <scope>NUCLEOTIDE SEQUENCE [LARGE SCALE GENOMIC DNA]</scope>
    <source>
        <strain evidence="2 3">BC31-3-A3</strain>
    </source>
</reference>
<feature type="signal peptide" evidence="1">
    <location>
        <begin position="1"/>
        <end position="23"/>
    </location>
</feature>
<comment type="caution">
    <text evidence="2">The sequence shown here is derived from an EMBL/GenBank/DDBJ whole genome shotgun (WGS) entry which is preliminary data.</text>
</comment>
<evidence type="ECO:0000313" key="2">
    <source>
        <dbReference type="EMBL" id="MBO0341908.1"/>
    </source>
</evidence>
<organism evidence="2 3">
    <name type="scientific">Flagellimonas profundi</name>
    <dbReference type="NCBI Taxonomy" id="2915620"/>
    <lineage>
        <taxon>Bacteria</taxon>
        <taxon>Pseudomonadati</taxon>
        <taxon>Bacteroidota</taxon>
        <taxon>Flavobacteriia</taxon>
        <taxon>Flavobacteriales</taxon>
        <taxon>Flavobacteriaceae</taxon>
        <taxon>Flagellimonas</taxon>
    </lineage>
</organism>
<dbReference type="Proteomes" id="UP000664807">
    <property type="component" value="Unassembled WGS sequence"/>
</dbReference>
<feature type="chain" id="PRO_5045048681" evidence="1">
    <location>
        <begin position="24"/>
        <end position="67"/>
    </location>
</feature>
<evidence type="ECO:0000256" key="1">
    <source>
        <dbReference type="SAM" id="SignalP"/>
    </source>
</evidence>
<dbReference type="EMBL" id="JAFLNM010000002">
    <property type="protein sequence ID" value="MBO0341908.1"/>
    <property type="molecule type" value="Genomic_DNA"/>
</dbReference>
<evidence type="ECO:0000313" key="3">
    <source>
        <dbReference type="Proteomes" id="UP000664807"/>
    </source>
</evidence>
<keyword evidence="1" id="KW-0732">Signal</keyword>